<gene>
    <name evidence="3" type="ORF">SAMN05192534_10919</name>
</gene>
<reference evidence="3 4" key="1">
    <citation type="submission" date="2016-10" db="EMBL/GenBank/DDBJ databases">
        <authorList>
            <person name="de Groot N.N."/>
        </authorList>
    </citation>
    <scope>NUCLEOTIDE SEQUENCE [LARGE SCALE GENOMIC DNA]</scope>
    <source>
        <strain evidence="3 4">DSM 21632</strain>
    </source>
</reference>
<protein>
    <submittedName>
        <fullName evidence="3">Uncharacterized protein</fullName>
    </submittedName>
</protein>
<feature type="chain" id="PRO_5011443854" evidence="2">
    <location>
        <begin position="26"/>
        <end position="295"/>
    </location>
</feature>
<dbReference type="RefSeq" id="WP_091273098.1">
    <property type="nucleotide sequence ID" value="NZ_FNDK01000009.1"/>
</dbReference>
<feature type="compositionally biased region" description="Basic and acidic residues" evidence="1">
    <location>
        <begin position="104"/>
        <end position="126"/>
    </location>
</feature>
<feature type="compositionally biased region" description="Basic and acidic residues" evidence="1">
    <location>
        <begin position="73"/>
        <end position="84"/>
    </location>
</feature>
<feature type="compositionally biased region" description="Low complexity" evidence="1">
    <location>
        <begin position="37"/>
        <end position="50"/>
    </location>
</feature>
<evidence type="ECO:0000256" key="2">
    <source>
        <dbReference type="SAM" id="SignalP"/>
    </source>
</evidence>
<organism evidence="3 4">
    <name type="scientific">Alteribacillus persepolensis</name>
    <dbReference type="NCBI Taxonomy" id="568899"/>
    <lineage>
        <taxon>Bacteria</taxon>
        <taxon>Bacillati</taxon>
        <taxon>Bacillota</taxon>
        <taxon>Bacilli</taxon>
        <taxon>Bacillales</taxon>
        <taxon>Bacillaceae</taxon>
        <taxon>Alteribacillus</taxon>
    </lineage>
</organism>
<feature type="region of interest" description="Disordered" evidence="1">
    <location>
        <begin position="25"/>
        <end position="219"/>
    </location>
</feature>
<evidence type="ECO:0000256" key="1">
    <source>
        <dbReference type="SAM" id="MobiDB-lite"/>
    </source>
</evidence>
<name>A0A1G8EB63_9BACI</name>
<feature type="compositionally biased region" description="Basic and acidic residues" evidence="1">
    <location>
        <begin position="147"/>
        <end position="172"/>
    </location>
</feature>
<dbReference type="OrthoDB" id="2830979at2"/>
<dbReference type="EMBL" id="FNDK01000009">
    <property type="protein sequence ID" value="SDH67175.1"/>
    <property type="molecule type" value="Genomic_DNA"/>
</dbReference>
<dbReference type="STRING" id="568899.SAMN05192534_10919"/>
<evidence type="ECO:0000313" key="3">
    <source>
        <dbReference type="EMBL" id="SDH67175.1"/>
    </source>
</evidence>
<proteinExistence type="predicted"/>
<accession>A0A1G8EB63</accession>
<feature type="compositionally biased region" description="Basic residues" evidence="1">
    <location>
        <begin position="127"/>
        <end position="141"/>
    </location>
</feature>
<dbReference type="AlphaFoldDB" id="A0A1G8EB63"/>
<feature type="signal peptide" evidence="2">
    <location>
        <begin position="1"/>
        <end position="25"/>
    </location>
</feature>
<sequence length="295" mass="32647">MNVRTAVLLPVLMLFALFVTEPVLAEKGGGGPEQKGKPVQQKQVPPSGQQAKNDNVKGPPAHAKNEQPASASGDKKGKPKEMPAEKAANPPQHAGKEKHRQSSRKQEKPPKKLPEEANEKAKEAVHKTNRNSKSQKPKKSQASRNVSRQEETAQKDTEQAAKRADKKSEGQRKKPRSDQGAPVKKQEKNDSKVSKDTSEEEENTKEEFPAPLPVQQKGELPFLKNQQSVKIPAGASHDNSGSYKTKMEVLLGEVKHLRVLLMNPFVERHCMFRNQWVNAPPTPPPQTAPSFLRFA</sequence>
<dbReference type="Proteomes" id="UP000199163">
    <property type="component" value="Unassembled WGS sequence"/>
</dbReference>
<feature type="compositionally biased region" description="Basic and acidic residues" evidence="1">
    <location>
        <begin position="184"/>
        <end position="197"/>
    </location>
</feature>
<keyword evidence="2" id="KW-0732">Signal</keyword>
<keyword evidence="4" id="KW-1185">Reference proteome</keyword>
<evidence type="ECO:0000313" key="4">
    <source>
        <dbReference type="Proteomes" id="UP000199163"/>
    </source>
</evidence>